<dbReference type="InterPro" id="IPR006680">
    <property type="entry name" value="Amidohydro-rel"/>
</dbReference>
<evidence type="ECO:0000313" key="10">
    <source>
        <dbReference type="Proteomes" id="UP000279422"/>
    </source>
</evidence>
<dbReference type="PANTHER" id="PTHR11113">
    <property type="entry name" value="N-ACETYLGLUCOSAMINE-6-PHOSPHATE DEACETYLASE"/>
    <property type="match status" value="1"/>
</dbReference>
<dbReference type="Proteomes" id="UP000279422">
    <property type="component" value="Unassembled WGS sequence"/>
</dbReference>
<dbReference type="SUPFAM" id="SSF51556">
    <property type="entry name" value="Metallo-dependent hydrolases"/>
    <property type="match status" value="1"/>
</dbReference>
<protein>
    <submittedName>
        <fullName evidence="9">N-acetylglucosamine-6-phosphate deacetylase</fullName>
        <ecNumber evidence="9">3.5.1.25</ecNumber>
    </submittedName>
</protein>
<dbReference type="CDD" id="cd00854">
    <property type="entry name" value="NagA"/>
    <property type="match status" value="1"/>
</dbReference>
<dbReference type="GO" id="GO:0046872">
    <property type="term" value="F:metal ion binding"/>
    <property type="evidence" value="ECO:0007669"/>
    <property type="project" value="UniProtKB-KW"/>
</dbReference>
<gene>
    <name evidence="9" type="primary">nagA</name>
    <name evidence="9" type="ORF">DRJ00_07885</name>
</gene>
<feature type="binding site" evidence="7">
    <location>
        <position position="201"/>
    </location>
    <ligand>
        <name>Zn(2+)</name>
        <dbReference type="ChEBI" id="CHEBI:29105"/>
    </ligand>
</feature>
<evidence type="ECO:0000256" key="3">
    <source>
        <dbReference type="ARBA" id="ARBA00022801"/>
    </source>
</evidence>
<keyword evidence="4 5" id="KW-0119">Carbohydrate metabolism</keyword>
<feature type="binding site" evidence="7">
    <location>
        <position position="222"/>
    </location>
    <ligand>
        <name>Zn(2+)</name>
        <dbReference type="ChEBI" id="CHEBI:29105"/>
    </ligand>
</feature>
<dbReference type="Gene3D" id="2.30.40.10">
    <property type="entry name" value="Urease, subunit C, domain 1"/>
    <property type="match status" value="1"/>
</dbReference>
<evidence type="ECO:0000256" key="7">
    <source>
        <dbReference type="PIRSR" id="PIRSR038994-3"/>
    </source>
</evidence>
<evidence type="ECO:0000313" key="9">
    <source>
        <dbReference type="EMBL" id="RLE07568.1"/>
    </source>
</evidence>
<proteinExistence type="inferred from homology"/>
<evidence type="ECO:0000256" key="2">
    <source>
        <dbReference type="ARBA" id="ARBA00022723"/>
    </source>
</evidence>
<dbReference type="GO" id="GO:0006046">
    <property type="term" value="P:N-acetylglucosamine catabolic process"/>
    <property type="evidence" value="ECO:0007669"/>
    <property type="project" value="TreeGrafter"/>
</dbReference>
<comment type="cofactor">
    <cofactor evidence="7">
        <name>a divalent metal cation</name>
        <dbReference type="ChEBI" id="CHEBI:60240"/>
    </cofactor>
    <text evidence="7">Binds 1 divalent metal cation per subunit.</text>
</comment>
<feature type="domain" description="Amidohydrolase-related" evidence="8">
    <location>
        <begin position="57"/>
        <end position="405"/>
    </location>
</feature>
<dbReference type="AlphaFoldDB" id="A0A497E2H9"/>
<keyword evidence="3 5" id="KW-0378">Hydrolase</keyword>
<evidence type="ECO:0000256" key="5">
    <source>
        <dbReference type="PIRNR" id="PIRNR038994"/>
    </source>
</evidence>
<dbReference type="PIRSF" id="PIRSF038994">
    <property type="entry name" value="NagA"/>
    <property type="match status" value="1"/>
</dbReference>
<dbReference type="NCBIfam" id="TIGR00221">
    <property type="entry name" value="nagA"/>
    <property type="match status" value="1"/>
</dbReference>
<dbReference type="InterPro" id="IPR003764">
    <property type="entry name" value="GlcNAc_6-P_deAcase"/>
</dbReference>
<dbReference type="Gene3D" id="3.20.20.140">
    <property type="entry name" value="Metal-dependent hydrolases"/>
    <property type="match status" value="1"/>
</dbReference>
<evidence type="ECO:0000256" key="6">
    <source>
        <dbReference type="PIRSR" id="PIRSR038994-1"/>
    </source>
</evidence>
<name>A0A497E2H9_UNCAE</name>
<dbReference type="PANTHER" id="PTHR11113:SF14">
    <property type="entry name" value="N-ACETYLGLUCOSAMINE-6-PHOSPHATE DEACETYLASE"/>
    <property type="match status" value="1"/>
</dbReference>
<dbReference type="Pfam" id="PF01979">
    <property type="entry name" value="Amidohydro_1"/>
    <property type="match status" value="1"/>
</dbReference>
<feature type="active site" description="Proton donor/acceptor" evidence="6">
    <location>
        <position position="284"/>
    </location>
</feature>
<evidence type="ECO:0000256" key="1">
    <source>
        <dbReference type="ARBA" id="ARBA00010716"/>
    </source>
</evidence>
<keyword evidence="2 7" id="KW-0479">Metal-binding</keyword>
<comment type="similarity">
    <text evidence="1 5">Belongs to the metallo-dependent hydrolases superfamily. NagA family.</text>
</comment>
<feature type="binding site" evidence="7">
    <location>
        <position position="136"/>
    </location>
    <ligand>
        <name>Zn(2+)</name>
        <dbReference type="ChEBI" id="CHEBI:29105"/>
    </ligand>
</feature>
<comment type="caution">
    <text evidence="9">The sequence shown here is derived from an EMBL/GenBank/DDBJ whole genome shotgun (WGS) entry which is preliminary data.</text>
</comment>
<dbReference type="InterPro" id="IPR032466">
    <property type="entry name" value="Metal_Hydrolase"/>
</dbReference>
<evidence type="ECO:0000256" key="4">
    <source>
        <dbReference type="ARBA" id="ARBA00023277"/>
    </source>
</evidence>
<organism evidence="9 10">
    <name type="scientific">Aerophobetes bacterium</name>
    <dbReference type="NCBI Taxonomy" id="2030807"/>
    <lineage>
        <taxon>Bacteria</taxon>
        <taxon>Candidatus Aerophobota</taxon>
    </lineage>
</organism>
<dbReference type="SUPFAM" id="SSF51338">
    <property type="entry name" value="Composite domain of metallo-dependent hydrolases"/>
    <property type="match status" value="1"/>
</dbReference>
<reference evidence="9 10" key="1">
    <citation type="submission" date="2018-06" db="EMBL/GenBank/DDBJ databases">
        <title>Extensive metabolic versatility and redundancy in microbially diverse, dynamic hydrothermal sediments.</title>
        <authorList>
            <person name="Dombrowski N."/>
            <person name="Teske A."/>
            <person name="Baker B.J."/>
        </authorList>
    </citation>
    <scope>NUCLEOTIDE SEQUENCE [LARGE SCALE GENOMIC DNA]</scope>
    <source>
        <strain evidence="9">B47_G16</strain>
    </source>
</reference>
<dbReference type="EC" id="3.5.1.25" evidence="9"/>
<dbReference type="GO" id="GO:0008448">
    <property type="term" value="F:N-acetylglucosamine-6-phosphate deacetylase activity"/>
    <property type="evidence" value="ECO:0007669"/>
    <property type="project" value="UniProtKB-EC"/>
</dbReference>
<dbReference type="InterPro" id="IPR011059">
    <property type="entry name" value="Metal-dep_hydrolase_composite"/>
</dbReference>
<dbReference type="EMBL" id="QMPZ01000157">
    <property type="protein sequence ID" value="RLE07568.1"/>
    <property type="molecule type" value="Genomic_DNA"/>
</dbReference>
<sequence>MPEEGILAFKNARIITPMRVIDNGVLIVRQGKIFDVGSEDKVKISQEGEVIDVAGRYLAPGFIDIHLHGGGGADAMDATEEAMERISAVHAKGGTTSLVLTTLTAPMKKITEAVKVIESVKGKRLSGAEVLGAHIEGPYFSMEQRGAQNPKFLKEPEPEEYMKLLNESDCILRVSAAPELRGGLELGRELKRRKILASIGHTNATYQDILAAIEAGYTHVTHIYSGMSGVRRVNGYRISGVIESTLLLDELTTEIIADGHHLPPSLMRLVVKAKGLDKVSLVTDATRAAGLGPGRYSVGGLETIVEDEVTEGFEISTEKGNYVVKLLTREAFAGSAALMNRCVRNMVRLVGLSIQDAVKMASINPAKLIGVDEKKGSLTKGKDADLVVFDEQVNIMMTVVGGRVVYKREKLG</sequence>
<accession>A0A497E2H9</accession>
<evidence type="ECO:0000259" key="8">
    <source>
        <dbReference type="Pfam" id="PF01979"/>
    </source>
</evidence>